<evidence type="ECO:0000313" key="8">
    <source>
        <dbReference type="EMBL" id="OGD63681.1"/>
    </source>
</evidence>
<dbReference type="PIRSF" id="PIRSF000477">
    <property type="entry name" value="PurNPase"/>
    <property type="match status" value="1"/>
</dbReference>
<dbReference type="InterPro" id="IPR011268">
    <property type="entry name" value="Purine_phosphorylase"/>
</dbReference>
<evidence type="ECO:0000256" key="2">
    <source>
        <dbReference type="ARBA" id="ARBA00006751"/>
    </source>
</evidence>
<dbReference type="GO" id="GO:0005737">
    <property type="term" value="C:cytoplasm"/>
    <property type="evidence" value="ECO:0007669"/>
    <property type="project" value="TreeGrafter"/>
</dbReference>
<comment type="similarity">
    <text evidence="2">Belongs to the PNP/MTAP phosphorylase family.</text>
</comment>
<evidence type="ECO:0000313" key="9">
    <source>
        <dbReference type="Proteomes" id="UP000177006"/>
    </source>
</evidence>
<evidence type="ECO:0000256" key="5">
    <source>
        <dbReference type="ARBA" id="ARBA00022679"/>
    </source>
</evidence>
<evidence type="ECO:0000259" key="7">
    <source>
        <dbReference type="Pfam" id="PF01048"/>
    </source>
</evidence>
<dbReference type="UniPathway" id="UPA00606"/>
<feature type="non-terminal residue" evidence="8">
    <location>
        <position position="1"/>
    </location>
</feature>
<evidence type="ECO:0000256" key="1">
    <source>
        <dbReference type="ARBA" id="ARBA00005058"/>
    </source>
</evidence>
<dbReference type="NCBIfam" id="TIGR01697">
    <property type="entry name" value="PNPH-PUNA-XAPA"/>
    <property type="match status" value="1"/>
</dbReference>
<evidence type="ECO:0000256" key="3">
    <source>
        <dbReference type="ARBA" id="ARBA00011886"/>
    </source>
</evidence>
<dbReference type="PANTHER" id="PTHR11904:SF9">
    <property type="entry name" value="PURINE NUCLEOSIDE PHOSPHORYLASE-RELATED"/>
    <property type="match status" value="1"/>
</dbReference>
<protein>
    <recommendedName>
        <fullName evidence="3">purine-nucleoside phosphorylase</fullName>
        <ecNumber evidence="3">2.4.2.1</ecNumber>
    </recommendedName>
    <alternativeName>
        <fullName evidence="6">Inosine-guanosine phosphorylase</fullName>
    </alternativeName>
</protein>
<dbReference type="CDD" id="cd09009">
    <property type="entry name" value="PNP-EcPNPII_like"/>
    <property type="match status" value="1"/>
</dbReference>
<keyword evidence="5" id="KW-0808">Transferase</keyword>
<name>A0A1F5E8K4_9BACT</name>
<dbReference type="EMBL" id="MEZK01000006">
    <property type="protein sequence ID" value="OGD63681.1"/>
    <property type="molecule type" value="Genomic_DNA"/>
</dbReference>
<dbReference type="AlphaFoldDB" id="A0A1F5E8K4"/>
<sequence>GWNHVVEKMETEKSWDFDQVFGAKAGAMGHRGQLVLGKIEGKLVWIMAGRFHTYEGYDSEEVTRPIQALAKLGVKNLILTAAAGGLNQEFTVGDIVILSDLLDLFCQSPLKGNSFQDLSQPFDSELRTIALEICQKEGINFQKEGVYAYMRGPHYESFADKKALQNLGADCVGMSTVPETIMANYLGLKVLGLSCITNLAFVKHSHQEVVAAGEKQSRSMVILLQSIIKKMEN</sequence>
<feature type="domain" description="Nucleoside phosphorylase" evidence="7">
    <location>
        <begin position="26"/>
        <end position="228"/>
    </location>
</feature>
<reference evidence="8 9" key="1">
    <citation type="journal article" date="2016" name="Nat. Commun.">
        <title>Thousands of microbial genomes shed light on interconnected biogeochemical processes in an aquifer system.</title>
        <authorList>
            <person name="Anantharaman K."/>
            <person name="Brown C.T."/>
            <person name="Hug L.A."/>
            <person name="Sharon I."/>
            <person name="Castelle C.J."/>
            <person name="Probst A.J."/>
            <person name="Thomas B.C."/>
            <person name="Singh A."/>
            <person name="Wilkins M.J."/>
            <person name="Karaoz U."/>
            <person name="Brodie E.L."/>
            <person name="Williams K.H."/>
            <person name="Hubbard S.S."/>
            <person name="Banfield J.F."/>
        </authorList>
    </citation>
    <scope>NUCLEOTIDE SEQUENCE [LARGE SCALE GENOMIC DNA]</scope>
</reference>
<dbReference type="InterPro" id="IPR035994">
    <property type="entry name" value="Nucleoside_phosphorylase_sf"/>
</dbReference>
<dbReference type="EC" id="2.4.2.1" evidence="3"/>
<dbReference type="Proteomes" id="UP000177006">
    <property type="component" value="Unassembled WGS sequence"/>
</dbReference>
<dbReference type="STRING" id="1797457.A2160_04505"/>
<accession>A0A1F5E8K4</accession>
<dbReference type="SUPFAM" id="SSF53167">
    <property type="entry name" value="Purine and uridine phosphorylases"/>
    <property type="match status" value="1"/>
</dbReference>
<comment type="pathway">
    <text evidence="1">Purine metabolism; purine nucleoside salvage.</text>
</comment>
<comment type="caution">
    <text evidence="8">The sequence shown here is derived from an EMBL/GenBank/DDBJ whole genome shotgun (WGS) entry which is preliminary data.</text>
</comment>
<gene>
    <name evidence="8" type="ORF">A2160_04505</name>
</gene>
<organism evidence="8 9">
    <name type="scientific">Candidatus Beckwithbacteria bacterium RBG_13_42_9</name>
    <dbReference type="NCBI Taxonomy" id="1797457"/>
    <lineage>
        <taxon>Bacteria</taxon>
        <taxon>Candidatus Beckwithiibacteriota</taxon>
    </lineage>
</organism>
<dbReference type="InterPro" id="IPR000845">
    <property type="entry name" value="Nucleoside_phosphorylase_d"/>
</dbReference>
<dbReference type="Pfam" id="PF01048">
    <property type="entry name" value="PNP_UDP_1"/>
    <property type="match status" value="1"/>
</dbReference>
<dbReference type="NCBIfam" id="NF006054">
    <property type="entry name" value="PRK08202.1"/>
    <property type="match status" value="1"/>
</dbReference>
<proteinExistence type="inferred from homology"/>
<keyword evidence="4" id="KW-0328">Glycosyltransferase</keyword>
<dbReference type="PANTHER" id="PTHR11904">
    <property type="entry name" value="METHYLTHIOADENOSINE/PURINE NUCLEOSIDE PHOSPHORYLASE"/>
    <property type="match status" value="1"/>
</dbReference>
<dbReference type="GO" id="GO:0004731">
    <property type="term" value="F:purine-nucleoside phosphorylase activity"/>
    <property type="evidence" value="ECO:0007669"/>
    <property type="project" value="UniProtKB-EC"/>
</dbReference>
<dbReference type="GO" id="GO:0009116">
    <property type="term" value="P:nucleoside metabolic process"/>
    <property type="evidence" value="ECO:0007669"/>
    <property type="project" value="InterPro"/>
</dbReference>
<evidence type="ECO:0000256" key="4">
    <source>
        <dbReference type="ARBA" id="ARBA00022676"/>
    </source>
</evidence>
<evidence type="ECO:0000256" key="6">
    <source>
        <dbReference type="ARBA" id="ARBA00031036"/>
    </source>
</evidence>
<dbReference type="Gene3D" id="3.40.50.1580">
    <property type="entry name" value="Nucleoside phosphorylase domain"/>
    <property type="match status" value="1"/>
</dbReference>